<dbReference type="OrthoDB" id="203097at2759"/>
<comment type="caution">
    <text evidence="8">The sequence shown here is derived from an EMBL/GenBank/DDBJ whole genome shotgun (WGS) entry which is preliminary data.</text>
</comment>
<keyword evidence="5 7" id="KW-1133">Transmembrane helix</keyword>
<feature type="transmembrane region" description="Helical" evidence="7">
    <location>
        <begin position="202"/>
        <end position="225"/>
    </location>
</feature>
<feature type="transmembrane region" description="Helical" evidence="7">
    <location>
        <begin position="167"/>
        <end position="190"/>
    </location>
</feature>
<dbReference type="Pfam" id="PF01758">
    <property type="entry name" value="SBF"/>
    <property type="match status" value="1"/>
</dbReference>
<gene>
    <name evidence="8" type="ORF">CTI12_AA095710</name>
</gene>
<dbReference type="GO" id="GO:0009941">
    <property type="term" value="C:chloroplast envelope"/>
    <property type="evidence" value="ECO:0007669"/>
    <property type="project" value="UniProtKB-SubCell"/>
</dbReference>
<evidence type="ECO:0000256" key="4">
    <source>
        <dbReference type="ARBA" id="ARBA00022692"/>
    </source>
</evidence>
<dbReference type="STRING" id="35608.A0A2U1PYR9"/>
<feature type="transmembrane region" description="Helical" evidence="7">
    <location>
        <begin position="79"/>
        <end position="101"/>
    </location>
</feature>
<evidence type="ECO:0000256" key="7">
    <source>
        <dbReference type="SAM" id="Phobius"/>
    </source>
</evidence>
<comment type="similarity">
    <text evidence="3">Belongs to the bile acid:sodium symporter (BASS) (TC 2.A.28) family.</text>
</comment>
<proteinExistence type="inferred from homology"/>
<dbReference type="AlphaFoldDB" id="A0A2U1PYR9"/>
<dbReference type="Gene3D" id="1.20.1530.20">
    <property type="match status" value="1"/>
</dbReference>
<evidence type="ECO:0000256" key="3">
    <source>
        <dbReference type="ARBA" id="ARBA00006528"/>
    </source>
</evidence>
<keyword evidence="6 7" id="KW-0472">Membrane</keyword>
<evidence type="ECO:0000256" key="5">
    <source>
        <dbReference type="ARBA" id="ARBA00022989"/>
    </source>
</evidence>
<evidence type="ECO:0000256" key="6">
    <source>
        <dbReference type="ARBA" id="ARBA00023136"/>
    </source>
</evidence>
<evidence type="ECO:0000256" key="2">
    <source>
        <dbReference type="ARBA" id="ARBA00004141"/>
    </source>
</evidence>
<evidence type="ECO:0000313" key="8">
    <source>
        <dbReference type="EMBL" id="PWA90924.1"/>
    </source>
</evidence>
<evidence type="ECO:0000256" key="1">
    <source>
        <dbReference type="ARBA" id="ARBA00004119"/>
    </source>
</evidence>
<feature type="transmembrane region" description="Helical" evidence="7">
    <location>
        <begin position="313"/>
        <end position="340"/>
    </location>
</feature>
<keyword evidence="4 7" id="KW-0812">Transmembrane</keyword>
<dbReference type="InterPro" id="IPR038770">
    <property type="entry name" value="Na+/solute_symporter_sf"/>
</dbReference>
<dbReference type="PANTHER" id="PTHR10361">
    <property type="entry name" value="SODIUM-BILE ACID COTRANSPORTER"/>
    <property type="match status" value="1"/>
</dbReference>
<dbReference type="Proteomes" id="UP000245207">
    <property type="component" value="Unassembled WGS sequence"/>
</dbReference>
<feature type="transmembrane region" description="Helical" evidence="7">
    <location>
        <begin position="137"/>
        <end position="161"/>
    </location>
</feature>
<reference evidence="8 9" key="1">
    <citation type="journal article" date="2018" name="Mol. Plant">
        <title>The genome of Artemisia annua provides insight into the evolution of Asteraceae family and artemisinin biosynthesis.</title>
        <authorList>
            <person name="Shen Q."/>
            <person name="Zhang L."/>
            <person name="Liao Z."/>
            <person name="Wang S."/>
            <person name="Yan T."/>
            <person name="Shi P."/>
            <person name="Liu M."/>
            <person name="Fu X."/>
            <person name="Pan Q."/>
            <person name="Wang Y."/>
            <person name="Lv Z."/>
            <person name="Lu X."/>
            <person name="Zhang F."/>
            <person name="Jiang W."/>
            <person name="Ma Y."/>
            <person name="Chen M."/>
            <person name="Hao X."/>
            <person name="Li L."/>
            <person name="Tang Y."/>
            <person name="Lv G."/>
            <person name="Zhou Y."/>
            <person name="Sun X."/>
            <person name="Brodelius P.E."/>
            <person name="Rose J.K.C."/>
            <person name="Tang K."/>
        </authorList>
    </citation>
    <scope>NUCLEOTIDE SEQUENCE [LARGE SCALE GENOMIC DNA]</scope>
    <source>
        <strain evidence="9">cv. Huhao1</strain>
        <tissue evidence="8">Leaf</tissue>
    </source>
</reference>
<comment type="subcellular location">
    <subcellularLocation>
        <location evidence="2">Membrane</location>
        <topology evidence="2">Multi-pass membrane protein</topology>
    </subcellularLocation>
    <subcellularLocation>
        <location evidence="1">Plastid</location>
        <location evidence="1">Chloroplast envelope</location>
    </subcellularLocation>
</comment>
<sequence length="409" mass="43731">MSLAFCLNPITLQTKHHHHNPRIQTHFLKPKIPCIPIFQTKHSLPRPRILRAHEENSAVSVTEANSRWENVLSSLASLYPVYVTVGGVVACLKPSTFAWFVDKGPASYSYALGFIMLSMGLTLEFKDLVDLFMQRPLSIIFGCAAQYTIMPAFGFVISRLLGLSTSFSVGLILLSCCPGGTASNVVTLIAQGDVPLSIVMTVCSTLGAVLLTPLLTMVLAGTYIHVDALKLSISTLQVVVAPVLLGSYLQSAFPRAVKTALPFAPLLAVLTSSLLACSVFSENVGRLKSSMALSLSTDVSPLLYARTFLSSEMGVVVLSVLLLHFAGFFVGYIAAALAGFKEPERRAVSIEVGMQNSSLGVVLAASHFSSPMVALPPAVSAVIMNIMGSSLGFFWRCVDPSEPEASSKD</sequence>
<name>A0A2U1PYR9_ARTAN</name>
<feature type="transmembrane region" description="Helical" evidence="7">
    <location>
        <begin position="107"/>
        <end position="125"/>
    </location>
</feature>
<feature type="transmembrane region" description="Helical" evidence="7">
    <location>
        <begin position="261"/>
        <end position="281"/>
    </location>
</feature>
<protein>
    <submittedName>
        <fullName evidence="8">Bile acid:sodium symporter/arsenical resistance protein Acr3</fullName>
    </submittedName>
</protein>
<dbReference type="PANTHER" id="PTHR10361:SF66">
    <property type="entry name" value="OS12G0170300 PROTEIN"/>
    <property type="match status" value="1"/>
</dbReference>
<dbReference type="GO" id="GO:0016020">
    <property type="term" value="C:membrane"/>
    <property type="evidence" value="ECO:0007669"/>
    <property type="project" value="UniProtKB-SubCell"/>
</dbReference>
<dbReference type="InterPro" id="IPR002657">
    <property type="entry name" value="BilAc:Na_symport/Acr3"/>
</dbReference>
<dbReference type="EMBL" id="PKPP01000587">
    <property type="protein sequence ID" value="PWA90924.1"/>
    <property type="molecule type" value="Genomic_DNA"/>
</dbReference>
<keyword evidence="9" id="KW-1185">Reference proteome</keyword>
<organism evidence="8 9">
    <name type="scientific">Artemisia annua</name>
    <name type="common">Sweet wormwood</name>
    <dbReference type="NCBI Taxonomy" id="35608"/>
    <lineage>
        <taxon>Eukaryota</taxon>
        <taxon>Viridiplantae</taxon>
        <taxon>Streptophyta</taxon>
        <taxon>Embryophyta</taxon>
        <taxon>Tracheophyta</taxon>
        <taxon>Spermatophyta</taxon>
        <taxon>Magnoliopsida</taxon>
        <taxon>eudicotyledons</taxon>
        <taxon>Gunneridae</taxon>
        <taxon>Pentapetalae</taxon>
        <taxon>asterids</taxon>
        <taxon>campanulids</taxon>
        <taxon>Asterales</taxon>
        <taxon>Asteraceae</taxon>
        <taxon>Asteroideae</taxon>
        <taxon>Anthemideae</taxon>
        <taxon>Artemisiinae</taxon>
        <taxon>Artemisia</taxon>
    </lineage>
</organism>
<dbReference type="InterPro" id="IPR004710">
    <property type="entry name" value="Bilac:Na_transpt"/>
</dbReference>
<feature type="transmembrane region" description="Helical" evidence="7">
    <location>
        <begin position="231"/>
        <end position="249"/>
    </location>
</feature>
<evidence type="ECO:0000313" key="9">
    <source>
        <dbReference type="Proteomes" id="UP000245207"/>
    </source>
</evidence>
<accession>A0A2U1PYR9</accession>